<feature type="region of interest" description="Disordered" evidence="13">
    <location>
        <begin position="567"/>
        <end position="589"/>
    </location>
</feature>
<evidence type="ECO:0000256" key="1">
    <source>
        <dbReference type="ARBA" id="ARBA00004571"/>
    </source>
</evidence>
<gene>
    <name evidence="16" type="ORF">ALP03_05569</name>
</gene>
<evidence type="ECO:0000256" key="5">
    <source>
        <dbReference type="ARBA" id="ARBA00022692"/>
    </source>
</evidence>
<keyword evidence="7" id="KW-0406">Ion transport</keyword>
<keyword evidence="10 11" id="KW-0998">Cell outer membrane</keyword>
<reference evidence="16 17" key="1">
    <citation type="submission" date="2018-08" db="EMBL/GenBank/DDBJ databases">
        <title>Recombination of ecologically and evolutionarily significant loci maintains genetic cohesion in the Pseudomonas syringae species complex.</title>
        <authorList>
            <person name="Dillon M."/>
            <person name="Thakur S."/>
            <person name="Almeida R.N.D."/>
            <person name="Weir B.S."/>
            <person name="Guttman D.S."/>
        </authorList>
    </citation>
    <scope>NUCLEOTIDE SEQUENCE [LARGE SCALE GENOMIC DNA]</scope>
    <source>
        <strain evidence="16 17">ICMP 4525</strain>
    </source>
</reference>
<dbReference type="InterPro" id="IPR036942">
    <property type="entry name" value="Beta-barrel_TonB_sf"/>
</dbReference>
<keyword evidence="2 11" id="KW-0813">Transport</keyword>
<dbReference type="Proteomes" id="UP000271531">
    <property type="component" value="Unassembled WGS sequence"/>
</dbReference>
<comment type="similarity">
    <text evidence="11 12">Belongs to the TonB-dependent receptor family.</text>
</comment>
<dbReference type="Pfam" id="PF00593">
    <property type="entry name" value="TonB_dep_Rec_b-barrel"/>
    <property type="match status" value="1"/>
</dbReference>
<evidence type="ECO:0000313" key="16">
    <source>
        <dbReference type="EMBL" id="RMV83351.1"/>
    </source>
</evidence>
<evidence type="ECO:0000256" key="11">
    <source>
        <dbReference type="PROSITE-ProRule" id="PRU01360"/>
    </source>
</evidence>
<keyword evidence="6" id="KW-0408">Iron</keyword>
<dbReference type="CDD" id="cd01347">
    <property type="entry name" value="ligand_gated_channel"/>
    <property type="match status" value="1"/>
</dbReference>
<evidence type="ECO:0000259" key="14">
    <source>
        <dbReference type="Pfam" id="PF00593"/>
    </source>
</evidence>
<dbReference type="InterPro" id="IPR000531">
    <property type="entry name" value="Beta-barrel_TonB"/>
</dbReference>
<comment type="caution">
    <text evidence="16">The sequence shown here is derived from an EMBL/GenBank/DDBJ whole genome shotgun (WGS) entry which is preliminary data.</text>
</comment>
<evidence type="ECO:0000256" key="2">
    <source>
        <dbReference type="ARBA" id="ARBA00022448"/>
    </source>
</evidence>
<evidence type="ECO:0000256" key="3">
    <source>
        <dbReference type="ARBA" id="ARBA00022452"/>
    </source>
</evidence>
<accession>A0A3M6FRR3</accession>
<evidence type="ECO:0000256" key="7">
    <source>
        <dbReference type="ARBA" id="ARBA00023065"/>
    </source>
</evidence>
<protein>
    <submittedName>
        <fullName evidence="16">TonB-dependent receptor</fullName>
    </submittedName>
</protein>
<comment type="subcellular location">
    <subcellularLocation>
        <location evidence="1 11">Cell outer membrane</location>
        <topology evidence="1 11">Multi-pass membrane protein</topology>
    </subcellularLocation>
</comment>
<evidence type="ECO:0000256" key="12">
    <source>
        <dbReference type="RuleBase" id="RU003357"/>
    </source>
</evidence>
<dbReference type="SUPFAM" id="SSF56935">
    <property type="entry name" value="Porins"/>
    <property type="match status" value="1"/>
</dbReference>
<feature type="domain" description="TonB-dependent receptor plug" evidence="15">
    <location>
        <begin position="168"/>
        <end position="276"/>
    </location>
</feature>
<keyword evidence="9 11" id="KW-0472">Membrane</keyword>
<keyword evidence="5 11" id="KW-0812">Transmembrane</keyword>
<evidence type="ECO:0000256" key="6">
    <source>
        <dbReference type="ARBA" id="ARBA00023004"/>
    </source>
</evidence>
<evidence type="ECO:0000256" key="9">
    <source>
        <dbReference type="ARBA" id="ARBA00023136"/>
    </source>
</evidence>
<organism evidence="16 17">
    <name type="scientific">Pseudomonas amygdali pv. tabaci</name>
    <name type="common">Pseudomonas syringae pv. tabaci</name>
    <dbReference type="NCBI Taxonomy" id="322"/>
    <lineage>
        <taxon>Bacteria</taxon>
        <taxon>Pseudomonadati</taxon>
        <taxon>Pseudomonadota</taxon>
        <taxon>Gammaproteobacteria</taxon>
        <taxon>Pseudomonadales</taxon>
        <taxon>Pseudomonadaceae</taxon>
        <taxon>Pseudomonas</taxon>
        <taxon>Pseudomonas amygdali</taxon>
    </lineage>
</organism>
<keyword evidence="16" id="KW-0675">Receptor</keyword>
<dbReference type="EMBL" id="RBVA01001018">
    <property type="protein sequence ID" value="RMV83351.1"/>
    <property type="molecule type" value="Genomic_DNA"/>
</dbReference>
<name>A0A3M6FRR3_PSEAJ</name>
<evidence type="ECO:0000256" key="4">
    <source>
        <dbReference type="ARBA" id="ARBA00022496"/>
    </source>
</evidence>
<dbReference type="Gene3D" id="2.40.170.20">
    <property type="entry name" value="TonB-dependent receptor, beta-barrel domain"/>
    <property type="match status" value="1"/>
</dbReference>
<dbReference type="Pfam" id="PF07715">
    <property type="entry name" value="Plug"/>
    <property type="match status" value="1"/>
</dbReference>
<keyword evidence="4" id="KW-0410">Iron transport</keyword>
<feature type="compositionally biased region" description="Polar residues" evidence="13">
    <location>
        <begin position="567"/>
        <end position="582"/>
    </location>
</feature>
<evidence type="ECO:0000256" key="13">
    <source>
        <dbReference type="SAM" id="MobiDB-lite"/>
    </source>
</evidence>
<feature type="domain" description="TonB-dependent receptor-like beta-barrel" evidence="14">
    <location>
        <begin position="356"/>
        <end position="814"/>
    </location>
</feature>
<dbReference type="PROSITE" id="PS52016">
    <property type="entry name" value="TONB_DEPENDENT_REC_3"/>
    <property type="match status" value="1"/>
</dbReference>
<dbReference type="PANTHER" id="PTHR32552">
    <property type="entry name" value="FERRICHROME IRON RECEPTOR-RELATED"/>
    <property type="match status" value="1"/>
</dbReference>
<keyword evidence="3 11" id="KW-1134">Transmembrane beta strand</keyword>
<dbReference type="PANTHER" id="PTHR32552:SF81">
    <property type="entry name" value="TONB-DEPENDENT OUTER MEMBRANE RECEPTOR"/>
    <property type="match status" value="1"/>
</dbReference>
<evidence type="ECO:0000259" key="15">
    <source>
        <dbReference type="Pfam" id="PF07715"/>
    </source>
</evidence>
<sequence length="850" mass="93129">MPLSSPGLRLGVCVSQVSRRPCSITSYKSKKNIKLIFQYWTIYSPFPDTGDVSANKDGLSANRHRECPDPGLVSNQQAPVRIALSDQGIFQVGTQMHTTRGDSVKYTLLVQAIDQAHVARGRRYGWLLMGLAALPWVPAMADNAATQSTETVALESVTVTATRREESLQKVPVAVSVIQGEQLERDNRNGVASIVQQVPSLNFRTGASNKDTSLFIRGVGTISTSPGVEPTVATVIDGVVYARPGQATLDLLDLERIEVLRGPQGTLFGKNASAGVLNVTTKAPTEETHGYIDQSYYSGNESRTRFGIGGSLIPQTLKGSITTLFGSYDGNVDNKLNGHEVNGYNRKGARGKLEFTPNDDITFTLAADYMQSHDDAPNGVVSKALTPAFASALSPVRADSDNRDVLSDYRSHVEDVNKGLSGQLDWQLGDYTLTSITAWRGWDNTQYQDGDRLGTVTAAFPGTEDKGDLEFNQYSQELRLASPKGQFVEYVGGLFYMHGKSDETYQRTLITPTRQDRGIADYSTTTDSYSVFGETTFNFTPDFRAIAGARWTHDDLEYDHRRVSTSATTVSGIQPATSSSGSVDEDGKSGRLGLQYDLNDSVMTYITYSRGYKGPAYNVFFNMQPRDTDALKPETSNTWEVGVKATTWNNRLTTNLAVFHSDYDNYQANFFDSVAGQVVTRLINAGSVSTEGVELDYALQATRNLKFSGALSYTKARIDSFACPAGAAASCNVDGKTLPYSPDWKSYVRADYTIPLDNGLDIELGTDYSWQSEVQYDISQNPDTKQGAYGIWNASVALADYNSGWRVALLGKNLADKSYSPMLATGGSYVYRSVPRDDERYFGVQLRKDF</sequence>
<proteinExistence type="inferred from homology"/>
<dbReference type="GO" id="GO:0006826">
    <property type="term" value="P:iron ion transport"/>
    <property type="evidence" value="ECO:0007669"/>
    <property type="project" value="UniProtKB-KW"/>
</dbReference>
<evidence type="ECO:0000256" key="8">
    <source>
        <dbReference type="ARBA" id="ARBA00023077"/>
    </source>
</evidence>
<dbReference type="InterPro" id="IPR012910">
    <property type="entry name" value="Plug_dom"/>
</dbReference>
<keyword evidence="8 12" id="KW-0798">TonB box</keyword>
<evidence type="ECO:0000256" key="10">
    <source>
        <dbReference type="ARBA" id="ARBA00023237"/>
    </source>
</evidence>
<dbReference type="GO" id="GO:0009279">
    <property type="term" value="C:cell outer membrane"/>
    <property type="evidence" value="ECO:0007669"/>
    <property type="project" value="UniProtKB-SubCell"/>
</dbReference>
<dbReference type="AlphaFoldDB" id="A0A3M6FRR3"/>
<dbReference type="InterPro" id="IPR039426">
    <property type="entry name" value="TonB-dep_rcpt-like"/>
</dbReference>
<evidence type="ECO:0000313" key="17">
    <source>
        <dbReference type="Proteomes" id="UP000271531"/>
    </source>
</evidence>